<accession>A0ABD2XS49</accession>
<feature type="signal peptide" evidence="2">
    <location>
        <begin position="1"/>
        <end position="24"/>
    </location>
</feature>
<sequence>MEQLRALVTFLALLLLVFFSSSSSSSVHSAAVGVHGREHEKHVHSAAVGVHGREHEKQGRRQRRPRINHGSFRGPRKHLVNPTVESPFEFNKFFQQLKDVMLEGLGAMIDGRITRQGGGRGLAPGASGSMEAPSCLTGRSRKMIMLNEVFKNSSLTTILSIYHHTYVENRRFWWWTLNWLVRSLSRGSIRCSTGLNSTAISMSCVVAEVAPATVVGDGVDSKRKLEGMGEGEEVKLVDGVVTSGMGIDGKGRCSGRSKAEERDLCWWSRLGNGGRRGRGKAVGAWEGECKQDEREKLAGEVRTEKEEVGWGLGVVLFLIRFI</sequence>
<organism evidence="3 4">
    <name type="scientific">Cinchona calisaya</name>
    <dbReference type="NCBI Taxonomy" id="153742"/>
    <lineage>
        <taxon>Eukaryota</taxon>
        <taxon>Viridiplantae</taxon>
        <taxon>Streptophyta</taxon>
        <taxon>Embryophyta</taxon>
        <taxon>Tracheophyta</taxon>
        <taxon>Spermatophyta</taxon>
        <taxon>Magnoliopsida</taxon>
        <taxon>eudicotyledons</taxon>
        <taxon>Gunneridae</taxon>
        <taxon>Pentapetalae</taxon>
        <taxon>asterids</taxon>
        <taxon>lamiids</taxon>
        <taxon>Gentianales</taxon>
        <taxon>Rubiaceae</taxon>
        <taxon>Cinchonoideae</taxon>
        <taxon>Cinchoneae</taxon>
        <taxon>Cinchona</taxon>
    </lineage>
</organism>
<reference evidence="3 4" key="1">
    <citation type="submission" date="2024-11" db="EMBL/GenBank/DDBJ databases">
        <title>A near-complete genome assembly of Cinchona calisaya.</title>
        <authorList>
            <person name="Lian D.C."/>
            <person name="Zhao X.W."/>
            <person name="Wei L."/>
        </authorList>
    </citation>
    <scope>NUCLEOTIDE SEQUENCE [LARGE SCALE GENOMIC DNA]</scope>
    <source>
        <tissue evidence="3">Nenye</tissue>
    </source>
</reference>
<feature type="chain" id="PRO_5044866835" evidence="2">
    <location>
        <begin position="25"/>
        <end position="322"/>
    </location>
</feature>
<proteinExistence type="predicted"/>
<dbReference type="EMBL" id="JBJUIK010000017">
    <property type="protein sequence ID" value="KAL3497922.1"/>
    <property type="molecule type" value="Genomic_DNA"/>
</dbReference>
<evidence type="ECO:0000256" key="1">
    <source>
        <dbReference type="SAM" id="MobiDB-lite"/>
    </source>
</evidence>
<feature type="region of interest" description="Disordered" evidence="1">
    <location>
        <begin position="42"/>
        <end position="78"/>
    </location>
</feature>
<comment type="caution">
    <text evidence="3">The sequence shown here is derived from an EMBL/GenBank/DDBJ whole genome shotgun (WGS) entry which is preliminary data.</text>
</comment>
<keyword evidence="2" id="KW-0732">Signal</keyword>
<name>A0ABD2XS49_9GENT</name>
<protein>
    <submittedName>
        <fullName evidence="3">Uncharacterized protein</fullName>
    </submittedName>
</protein>
<evidence type="ECO:0000313" key="4">
    <source>
        <dbReference type="Proteomes" id="UP001630127"/>
    </source>
</evidence>
<keyword evidence="4" id="KW-1185">Reference proteome</keyword>
<dbReference type="Proteomes" id="UP001630127">
    <property type="component" value="Unassembled WGS sequence"/>
</dbReference>
<evidence type="ECO:0000313" key="3">
    <source>
        <dbReference type="EMBL" id="KAL3497922.1"/>
    </source>
</evidence>
<dbReference type="AlphaFoldDB" id="A0ABD2XS49"/>
<evidence type="ECO:0000256" key="2">
    <source>
        <dbReference type="SAM" id="SignalP"/>
    </source>
</evidence>
<gene>
    <name evidence="3" type="ORF">ACH5RR_040654</name>
</gene>